<accession>A0A7C5VF77</accession>
<proteinExistence type="predicted"/>
<reference evidence="1" key="1">
    <citation type="journal article" date="2020" name="mSystems">
        <title>Genome- and Community-Level Interaction Insights into Carbon Utilization and Element Cycling Functions of Hydrothermarchaeota in Hydrothermal Sediment.</title>
        <authorList>
            <person name="Zhou Z."/>
            <person name="Liu Y."/>
            <person name="Xu W."/>
            <person name="Pan J."/>
            <person name="Luo Z.H."/>
            <person name="Li M."/>
        </authorList>
    </citation>
    <scope>NUCLEOTIDE SEQUENCE [LARGE SCALE GENOMIC DNA]</scope>
    <source>
        <strain evidence="1">SpSt-1071</strain>
    </source>
</reference>
<sequence length="466" mass="51348">MHLSFFVRYLVDRHRGRGPRGREFPPHPVRLQAALVNAWARGGKSPEEAALLEWLEALPPPWVLAPRADPEAWQAWVAFVPPHDAAEPPECRKKQPLVHHALPLPGRLLLYAYPLGGEAEEQARVHLPALRALAERVVYLGTSRNLVLLEVRLVADPFAVYQEEAGTDPWALVPAEEASAPGPVMRVAFPGFLRVTEERFRRGVRELPHRWVPYREAGGNGETQRPSPWGAWRVRALEPTLPLEWAPLLAHATRQALLSLLPPGAPSVLTGHGPDGASLRAPHLALVPLPNVGHPHADGRVLGLAFLLPPGVDPGAELALLEALLALEEVRLSRDLAVRLLPPDGRWTLREARWRGPARRYASVTPVVFDRYPKGGDVLSALRFSARAAGLPEPEAAWTLPYPRPRGVPLSRHFRLPPGVEGYVAHAELLFPEPVRGPVLLGRGRYLGLGFFLPMEVEGESPEDTP</sequence>
<name>A0A7C5VF77_9DEIN</name>
<dbReference type="InterPro" id="IPR019089">
    <property type="entry name" value="Cas_GSU0054"/>
</dbReference>
<evidence type="ECO:0000313" key="1">
    <source>
        <dbReference type="EMBL" id="HHM67647.1"/>
    </source>
</evidence>
<gene>
    <name evidence="1" type="primary">cas5u6u</name>
    <name evidence="1" type="ORF">ENM28_02815</name>
</gene>
<organism evidence="1">
    <name type="scientific">Thermus caliditerrae</name>
    <dbReference type="NCBI Taxonomy" id="1330700"/>
    <lineage>
        <taxon>Bacteria</taxon>
        <taxon>Thermotogati</taxon>
        <taxon>Deinococcota</taxon>
        <taxon>Deinococci</taxon>
        <taxon>Thermales</taxon>
        <taxon>Thermaceae</taxon>
        <taxon>Thermus</taxon>
    </lineage>
</organism>
<protein>
    <submittedName>
        <fullName evidence="1">Type I-U CRISPR-associated protein Cas5/Cas6</fullName>
    </submittedName>
</protein>
<dbReference type="AlphaFoldDB" id="A0A7C5VF77"/>
<comment type="caution">
    <text evidence="1">The sequence shown here is derived from an EMBL/GenBank/DDBJ whole genome shotgun (WGS) entry which is preliminary data.</text>
</comment>
<dbReference type="EMBL" id="DRXE01000104">
    <property type="protein sequence ID" value="HHM67647.1"/>
    <property type="molecule type" value="Genomic_DNA"/>
</dbReference>
<dbReference type="NCBIfam" id="TIGR02165">
    <property type="entry name" value="cas5_6_GSU0054"/>
    <property type="match status" value="1"/>
</dbReference>